<organism evidence="1 2">
    <name type="scientific">Hymenobacter ginsengisoli</name>
    <dbReference type="NCBI Taxonomy" id="1051626"/>
    <lineage>
        <taxon>Bacteria</taxon>
        <taxon>Pseudomonadati</taxon>
        <taxon>Bacteroidota</taxon>
        <taxon>Cytophagia</taxon>
        <taxon>Cytophagales</taxon>
        <taxon>Hymenobacteraceae</taxon>
        <taxon>Hymenobacter</taxon>
    </lineage>
</organism>
<comment type="caution">
    <text evidence="1">The sequence shown here is derived from an EMBL/GenBank/DDBJ whole genome shotgun (WGS) entry which is preliminary data.</text>
</comment>
<accession>A0ABP8QM66</accession>
<dbReference type="EMBL" id="BAABGQ010000008">
    <property type="protein sequence ID" value="GAA4506277.1"/>
    <property type="molecule type" value="Genomic_DNA"/>
</dbReference>
<protein>
    <submittedName>
        <fullName evidence="1">Uncharacterized protein</fullName>
    </submittedName>
</protein>
<keyword evidence="2" id="KW-1185">Reference proteome</keyword>
<dbReference type="RefSeq" id="WP_236018719.1">
    <property type="nucleotide sequence ID" value="NZ_BAABGQ010000008.1"/>
</dbReference>
<evidence type="ECO:0000313" key="2">
    <source>
        <dbReference type="Proteomes" id="UP001501243"/>
    </source>
</evidence>
<proteinExistence type="predicted"/>
<sequence>MTTKPEARIIPLIPADTYQAPVMSVSPAEALLTPEEQEQQRLADETWRRSIPAQVFLNYFFALSYHIQEGESPLGGLAHLPYFRQHQAELTEADVTALTKLLHACWSTEYALRATAELGDENFLRNALHWTFPQAYHTILSGLQAFLYTTGVRSNNAQVIRREVGRLVVKNAYPRPVSFYAAGAYGDFSIHRLPLASYKAGLHIASQEIDAQAQIGQFLRTTRKQTAIGVRQQVQANPNTAIRSQKTGKPLDKWTAAHWQQITWRLGYTTIFDLLGRLRISQSSREIERYVEADIDFRLFHSSLLSIVSYLNGIHETYVAKALGLERYEQLVRELPTHLQHSFVQERLRTRVQPTLLGVEPEPELKMAA</sequence>
<gene>
    <name evidence="1" type="ORF">GCM10023172_35350</name>
</gene>
<name>A0ABP8QM66_9BACT</name>
<evidence type="ECO:0000313" key="1">
    <source>
        <dbReference type="EMBL" id="GAA4506277.1"/>
    </source>
</evidence>
<dbReference type="Proteomes" id="UP001501243">
    <property type="component" value="Unassembled WGS sequence"/>
</dbReference>
<reference evidence="2" key="1">
    <citation type="journal article" date="2019" name="Int. J. Syst. Evol. Microbiol.">
        <title>The Global Catalogue of Microorganisms (GCM) 10K type strain sequencing project: providing services to taxonomists for standard genome sequencing and annotation.</title>
        <authorList>
            <consortium name="The Broad Institute Genomics Platform"/>
            <consortium name="The Broad Institute Genome Sequencing Center for Infectious Disease"/>
            <person name="Wu L."/>
            <person name="Ma J."/>
        </authorList>
    </citation>
    <scope>NUCLEOTIDE SEQUENCE [LARGE SCALE GENOMIC DNA]</scope>
    <source>
        <strain evidence="2">JCM 17841</strain>
    </source>
</reference>